<dbReference type="InterPro" id="IPR023393">
    <property type="entry name" value="START-like_dom_sf"/>
</dbReference>
<evidence type="ECO:0000313" key="2">
    <source>
        <dbReference type="Proteomes" id="UP000482800"/>
    </source>
</evidence>
<evidence type="ECO:0008006" key="3">
    <source>
        <dbReference type="Google" id="ProtNLM"/>
    </source>
</evidence>
<keyword evidence="2" id="KW-1185">Reference proteome</keyword>
<dbReference type="SUPFAM" id="SSF55961">
    <property type="entry name" value="Bet v1-like"/>
    <property type="match status" value="1"/>
</dbReference>
<name>A0A6V8K2Q9_9ACTN</name>
<dbReference type="AlphaFoldDB" id="A0A6V8K2Q9"/>
<proteinExistence type="predicted"/>
<gene>
    <name evidence="1" type="ORF">Phou_004260</name>
</gene>
<sequence length="172" mass="18457">MAARGATVAQGLLVKLLCAVRHLYAIPAAVPGNRGRAGYETCMEISGRYGFHAPSEVVFNNLTDPDRAHRWLPSGVNMQRCGSDRVRLIAPLGVAECEVDAAAEDMRLTLRSLHAPRVQGTAYVTDDPAGGSEVHIVVSAEGVDLDPQSVREVLDETMSHLCSDVDDNFNTG</sequence>
<organism evidence="1 2">
    <name type="scientific">Phytohabitans houttuyneae</name>
    <dbReference type="NCBI Taxonomy" id="1076126"/>
    <lineage>
        <taxon>Bacteria</taxon>
        <taxon>Bacillati</taxon>
        <taxon>Actinomycetota</taxon>
        <taxon>Actinomycetes</taxon>
        <taxon>Micromonosporales</taxon>
        <taxon>Micromonosporaceae</taxon>
    </lineage>
</organism>
<protein>
    <recommendedName>
        <fullName evidence="3">Polyketide cyclase</fullName>
    </recommendedName>
</protein>
<dbReference type="Gene3D" id="3.30.530.20">
    <property type="match status" value="1"/>
</dbReference>
<reference evidence="1 2" key="2">
    <citation type="submission" date="2020-03" db="EMBL/GenBank/DDBJ databases">
        <authorList>
            <person name="Ichikawa N."/>
            <person name="Kimura A."/>
            <person name="Kitahashi Y."/>
            <person name="Uohara A."/>
        </authorList>
    </citation>
    <scope>NUCLEOTIDE SEQUENCE [LARGE SCALE GENOMIC DNA]</scope>
    <source>
        <strain evidence="1 2">NBRC 108639</strain>
    </source>
</reference>
<comment type="caution">
    <text evidence="1">The sequence shown here is derived from an EMBL/GenBank/DDBJ whole genome shotgun (WGS) entry which is preliminary data.</text>
</comment>
<accession>A0A6V8K2Q9</accession>
<reference evidence="1 2" key="1">
    <citation type="submission" date="2020-03" db="EMBL/GenBank/DDBJ databases">
        <title>Whole genome shotgun sequence of Phytohabitans houttuyneae NBRC 108639.</title>
        <authorList>
            <person name="Komaki H."/>
            <person name="Tamura T."/>
        </authorList>
    </citation>
    <scope>NUCLEOTIDE SEQUENCE [LARGE SCALE GENOMIC DNA]</scope>
    <source>
        <strain evidence="1 2">NBRC 108639</strain>
    </source>
</reference>
<evidence type="ECO:0000313" key="1">
    <source>
        <dbReference type="EMBL" id="GFJ76246.1"/>
    </source>
</evidence>
<dbReference type="EMBL" id="BLPF01000001">
    <property type="protein sequence ID" value="GFJ76246.1"/>
    <property type="molecule type" value="Genomic_DNA"/>
</dbReference>
<dbReference type="Proteomes" id="UP000482800">
    <property type="component" value="Unassembled WGS sequence"/>
</dbReference>